<evidence type="ECO:0000313" key="1">
    <source>
        <dbReference type="EMBL" id="CUU22395.1"/>
    </source>
</evidence>
<name>A0A0U5KZT3_9GAMM</name>
<evidence type="ECO:0000313" key="2">
    <source>
        <dbReference type="Proteomes" id="UP000059419"/>
    </source>
</evidence>
<keyword evidence="2" id="KW-1185">Reference proteome</keyword>
<dbReference type="STRING" id="1619313.EM595_0158"/>
<dbReference type="EMBL" id="LN907827">
    <property type="protein sequence ID" value="CUU22395.1"/>
    <property type="molecule type" value="Genomic_DNA"/>
</dbReference>
<reference evidence="2" key="1">
    <citation type="submission" date="2015-11" db="EMBL/GenBank/DDBJ databases">
        <authorList>
            <person name="Blom J."/>
        </authorList>
    </citation>
    <scope>NUCLEOTIDE SEQUENCE [LARGE SCALE GENOMIC DNA]</scope>
</reference>
<dbReference type="AlphaFoldDB" id="A0A0U5KZT3"/>
<proteinExistence type="predicted"/>
<protein>
    <submittedName>
        <fullName evidence="1">Uncharacterized protein</fullName>
    </submittedName>
</protein>
<dbReference type="PATRIC" id="fig|1619313.3.peg.162"/>
<dbReference type="KEGG" id="ege:EM595_0158"/>
<dbReference type="Proteomes" id="UP000059419">
    <property type="component" value="Chromosome 1"/>
</dbReference>
<sequence>MFESIHISAKHVFDKTTHNNGLIQNLLGIYKKIIHNDAFIGNKI</sequence>
<accession>A0A0U5KZT3</accession>
<gene>
    <name evidence="1" type="ORF">EM595_0158</name>
</gene>
<organism evidence="1 2">
    <name type="scientific">Duffyella gerundensis</name>
    <dbReference type="NCBI Taxonomy" id="1619313"/>
    <lineage>
        <taxon>Bacteria</taxon>
        <taxon>Pseudomonadati</taxon>
        <taxon>Pseudomonadota</taxon>
        <taxon>Gammaproteobacteria</taxon>
        <taxon>Enterobacterales</taxon>
        <taxon>Erwiniaceae</taxon>
        <taxon>Duffyella</taxon>
    </lineage>
</organism>